<dbReference type="GO" id="GO:0005524">
    <property type="term" value="F:ATP binding"/>
    <property type="evidence" value="ECO:0007669"/>
    <property type="project" value="UniProtKB-ARBA"/>
</dbReference>
<accession>A0A3N5XXE3</accession>
<dbReference type="OrthoDB" id="5511344at2"/>
<evidence type="ECO:0000313" key="2">
    <source>
        <dbReference type="Proteomes" id="UP000275281"/>
    </source>
</evidence>
<name>A0A3N5XXE3_9ALTE</name>
<dbReference type="Proteomes" id="UP000275281">
    <property type="component" value="Unassembled WGS sequence"/>
</dbReference>
<dbReference type="InterPro" id="IPR011386">
    <property type="entry name" value="Put_ATP-NAD_kin"/>
</dbReference>
<keyword evidence="1" id="KW-0418">Kinase</keyword>
<comment type="caution">
    <text evidence="1">The sequence shown here is derived from an EMBL/GenBank/DDBJ whole genome shotgun (WGS) entry which is preliminary data.</text>
</comment>
<dbReference type="InterPro" id="IPR039065">
    <property type="entry name" value="AcoX-like"/>
</dbReference>
<dbReference type="InterPro" id="IPR002504">
    <property type="entry name" value="NADK"/>
</dbReference>
<dbReference type="PANTHER" id="PTHR40697">
    <property type="entry name" value="ACETOIN CATABOLISM PROTEIN X"/>
    <property type="match status" value="1"/>
</dbReference>
<dbReference type="SUPFAM" id="SSF111331">
    <property type="entry name" value="NAD kinase/diacylglycerol kinase-like"/>
    <property type="match status" value="1"/>
</dbReference>
<evidence type="ECO:0000313" key="1">
    <source>
        <dbReference type="EMBL" id="RPJ65103.1"/>
    </source>
</evidence>
<dbReference type="GO" id="GO:0006741">
    <property type="term" value="P:NADP+ biosynthetic process"/>
    <property type="evidence" value="ECO:0007669"/>
    <property type="project" value="InterPro"/>
</dbReference>
<dbReference type="RefSeq" id="WP_124029231.1">
    <property type="nucleotide sequence ID" value="NZ_JBHRSN010000013.1"/>
</dbReference>
<dbReference type="EMBL" id="RPOK01000006">
    <property type="protein sequence ID" value="RPJ65103.1"/>
    <property type="molecule type" value="Genomic_DNA"/>
</dbReference>
<dbReference type="Gene3D" id="3.40.50.10330">
    <property type="entry name" value="Probable inorganic polyphosphate/atp-NAD kinase, domain 1"/>
    <property type="match status" value="1"/>
</dbReference>
<protein>
    <submittedName>
        <fullName evidence="1">ATP-NAD kinase</fullName>
    </submittedName>
</protein>
<proteinExistence type="predicted"/>
<organism evidence="1 2">
    <name type="scientific">Alteromonas sediminis</name>
    <dbReference type="NCBI Taxonomy" id="2259342"/>
    <lineage>
        <taxon>Bacteria</taxon>
        <taxon>Pseudomonadati</taxon>
        <taxon>Pseudomonadota</taxon>
        <taxon>Gammaproteobacteria</taxon>
        <taxon>Alteromonadales</taxon>
        <taxon>Alteromonadaceae</taxon>
        <taxon>Alteromonas/Salinimonas group</taxon>
        <taxon>Alteromonas</taxon>
    </lineage>
</organism>
<reference evidence="1 2" key="1">
    <citation type="submission" date="2018-11" db="EMBL/GenBank/DDBJ databases">
        <authorList>
            <person name="Ye M.-Q."/>
            <person name="Du Z.-J."/>
        </authorList>
    </citation>
    <scope>NUCLEOTIDE SEQUENCE [LARGE SCALE GENOMIC DNA]</scope>
    <source>
        <strain evidence="1 2">U0105</strain>
    </source>
</reference>
<gene>
    <name evidence="1" type="ORF">DRW07_17480</name>
</gene>
<dbReference type="GO" id="GO:0003951">
    <property type="term" value="F:NAD+ kinase activity"/>
    <property type="evidence" value="ECO:0007669"/>
    <property type="project" value="InterPro"/>
</dbReference>
<sequence>MSVRRFKLGLIVNPYAGIGGALALKGSDGQEIRQKALLAGAKKLANEKTGRALKQLLADKASIDIYTASAEMGETIAKSMGFETHCVYYQANPQTEPQDTVNAARALVEQQIDLLLFAGGDGTARNIFDEVGLSTPVIGVPAGCKIHSGVYAVTPGAAGEVVQKMVRGEIVSEVVGEVKDIDEHAFRDGVVRAQYYGEMRVPHALMYVQSVKMGGKESDELVLDDIIAEVESEMEEYPDHYFVMGSGSTVAALMASLALPNTLLGVDVVFQGQRVLTDATAEQLEALVAQYPNKIKGVITLIGGQGHVFGRGNQQLSPAFIRAVGKQNFYVLASKSKLETLNGRPLRVDTGDEDLDAALQGPLSIITGYKDRVLYPIA</sequence>
<keyword evidence="1" id="KW-0808">Transferase</keyword>
<dbReference type="GO" id="GO:0051287">
    <property type="term" value="F:NAD binding"/>
    <property type="evidence" value="ECO:0007669"/>
    <property type="project" value="UniProtKB-ARBA"/>
</dbReference>
<dbReference type="InterPro" id="IPR016064">
    <property type="entry name" value="NAD/diacylglycerol_kinase_sf"/>
</dbReference>
<dbReference type="PANTHER" id="PTHR40697:SF2">
    <property type="entry name" value="ATP-NAD KINASE-RELATED"/>
    <property type="match status" value="1"/>
</dbReference>
<dbReference type="Pfam" id="PF20143">
    <property type="entry name" value="NAD_kinase_C"/>
    <property type="match status" value="1"/>
</dbReference>
<dbReference type="Pfam" id="PF01513">
    <property type="entry name" value="NAD_kinase"/>
    <property type="match status" value="1"/>
</dbReference>
<dbReference type="InterPro" id="IPR017438">
    <property type="entry name" value="ATP-NAD_kinase_N"/>
</dbReference>
<dbReference type="PIRSF" id="PIRSF016907">
    <property type="entry name" value="Kin_ATP-NAD"/>
    <property type="match status" value="1"/>
</dbReference>
<dbReference type="AlphaFoldDB" id="A0A3N5XXE3"/>
<keyword evidence="2" id="KW-1185">Reference proteome</keyword>